<name>A0A1H6WSG4_9BURK</name>
<dbReference type="Pfam" id="PF14518">
    <property type="entry name" value="Haem_oxygenas_2"/>
    <property type="match status" value="1"/>
</dbReference>
<evidence type="ECO:0000313" key="3">
    <source>
        <dbReference type="Proteomes" id="UP000198866"/>
    </source>
</evidence>
<accession>A0A1H6WSG4</accession>
<dbReference type="InterPro" id="IPR016084">
    <property type="entry name" value="Haem_Oase-like_multi-hlx"/>
</dbReference>
<dbReference type="SUPFAM" id="SSF48613">
    <property type="entry name" value="Heme oxygenase-like"/>
    <property type="match status" value="1"/>
</dbReference>
<dbReference type="STRING" id="667676.SAMN05192539_1007236"/>
<dbReference type="GO" id="GO:0016491">
    <property type="term" value="F:oxidoreductase activity"/>
    <property type="evidence" value="ECO:0007669"/>
    <property type="project" value="UniProtKB-KW"/>
</dbReference>
<proteinExistence type="predicted"/>
<dbReference type="SMART" id="SM01236">
    <property type="entry name" value="Haem_oxygenase_2"/>
    <property type="match status" value="1"/>
</dbReference>
<keyword evidence="1" id="KW-0560">Oxidoreductase</keyword>
<dbReference type="EMBL" id="FNYE01000007">
    <property type="protein sequence ID" value="SEJ19871.1"/>
    <property type="molecule type" value="Genomic_DNA"/>
</dbReference>
<evidence type="ECO:0000313" key="2">
    <source>
        <dbReference type="EMBL" id="SEJ19871.1"/>
    </source>
</evidence>
<sequence>MTETMERTMSSGLWEAEQVFKDRIRAHPFIVSCRAGTMRIETLRHFLAQHAKYSGHFTRYLTALMSNLQTQGDCMALAENLLEEFGLDESGSVSHAELYRTMLRNLGVDAEAEKTLPETQNLIDMMYMQCRHTDHARGLGALCLGAEAIVPELYSGILDGFMKAGVSPDHLMFFSLHIGCDDRHAETMRQIMCRLAETDNARSIAMISAGEAVVNARLRLLDALEAR</sequence>
<dbReference type="InterPro" id="IPR039068">
    <property type="entry name" value="PqqC-like"/>
</dbReference>
<dbReference type="PANTHER" id="PTHR40279">
    <property type="entry name" value="PQQC-LIKE PROTEIN"/>
    <property type="match status" value="1"/>
</dbReference>
<reference evidence="3" key="1">
    <citation type="submission" date="2016-10" db="EMBL/GenBank/DDBJ databases">
        <authorList>
            <person name="Varghese N."/>
            <person name="Submissions S."/>
        </authorList>
    </citation>
    <scope>NUCLEOTIDE SEQUENCE [LARGE SCALE GENOMIC DNA]</scope>
    <source>
        <strain evidence="3">LMG 26031</strain>
    </source>
</reference>
<protein>
    <submittedName>
        <fullName evidence="2">Pyrroloquinoline quinone (PQQ) biosynthesis protein C</fullName>
    </submittedName>
</protein>
<dbReference type="Proteomes" id="UP000198866">
    <property type="component" value="Unassembled WGS sequence"/>
</dbReference>
<dbReference type="PANTHER" id="PTHR40279:SF3">
    <property type="entry name" value="4-AMINOBENZOATE SYNTHASE"/>
    <property type="match status" value="1"/>
</dbReference>
<dbReference type="OrthoDB" id="9803968at2"/>
<gene>
    <name evidence="2" type="ORF">SAMN05192539_1007236</name>
</gene>
<keyword evidence="3" id="KW-1185">Reference proteome</keyword>
<evidence type="ECO:0000256" key="1">
    <source>
        <dbReference type="ARBA" id="ARBA00023002"/>
    </source>
</evidence>
<dbReference type="Gene3D" id="1.20.910.10">
    <property type="entry name" value="Heme oxygenase-like"/>
    <property type="match status" value="1"/>
</dbReference>
<organism evidence="2 3">
    <name type="scientific">Paraburkholderia diazotrophica</name>
    <dbReference type="NCBI Taxonomy" id="667676"/>
    <lineage>
        <taxon>Bacteria</taxon>
        <taxon>Pseudomonadati</taxon>
        <taxon>Pseudomonadota</taxon>
        <taxon>Betaproteobacteria</taxon>
        <taxon>Burkholderiales</taxon>
        <taxon>Burkholderiaceae</taxon>
        <taxon>Paraburkholderia</taxon>
    </lineage>
</organism>
<dbReference type="AlphaFoldDB" id="A0A1H6WSG4"/>